<feature type="chain" id="PRO_5006147057" evidence="2">
    <location>
        <begin position="24"/>
        <end position="104"/>
    </location>
</feature>
<evidence type="ECO:0000313" key="3">
    <source>
        <dbReference type="EMBL" id="KPQ32206.1"/>
    </source>
</evidence>
<evidence type="ECO:0000256" key="1">
    <source>
        <dbReference type="SAM" id="MobiDB-lite"/>
    </source>
</evidence>
<feature type="compositionally biased region" description="Low complexity" evidence="1">
    <location>
        <begin position="53"/>
        <end position="65"/>
    </location>
</feature>
<dbReference type="EMBL" id="LJZR01000065">
    <property type="protein sequence ID" value="KPQ32206.1"/>
    <property type="molecule type" value="Genomic_DNA"/>
</dbReference>
<feature type="region of interest" description="Disordered" evidence="1">
    <location>
        <begin position="36"/>
        <end position="104"/>
    </location>
</feature>
<sequence>MKKAIIALLAFGTLSAAAIPAQADTATVIDGRQTSITTGTDNHQILNSTQDVNNRNRNTGDNTGTSMRSDQYSDIYGTGNTTIQHIGQSTDNTSVRTVPSRPAR</sequence>
<reference evidence="3 4" key="1">
    <citation type="submission" date="2015-09" db="EMBL/GenBank/DDBJ databases">
        <title>Identification and resolution of microdiversity through metagenomic sequencing of parallel consortia.</title>
        <authorList>
            <person name="Nelson W.C."/>
            <person name="Romine M.F."/>
            <person name="Lindemann S.R."/>
        </authorList>
    </citation>
    <scope>NUCLEOTIDE SEQUENCE [LARGE SCALE GENOMIC DNA]</scope>
    <source>
        <strain evidence="3">Ana</strain>
    </source>
</reference>
<evidence type="ECO:0000313" key="4">
    <source>
        <dbReference type="Proteomes" id="UP000050465"/>
    </source>
</evidence>
<proteinExistence type="predicted"/>
<dbReference type="STRING" id="1666911.HLUCCA11_22065"/>
<name>A0A0P7ZC14_9CYAN</name>
<dbReference type="AlphaFoldDB" id="A0A0P7ZC14"/>
<dbReference type="Proteomes" id="UP000050465">
    <property type="component" value="Unassembled WGS sequence"/>
</dbReference>
<evidence type="ECO:0000256" key="2">
    <source>
        <dbReference type="SAM" id="SignalP"/>
    </source>
</evidence>
<protein>
    <submittedName>
        <fullName evidence="3">Secretin N-terminal domain</fullName>
    </submittedName>
</protein>
<feature type="compositionally biased region" description="Polar residues" evidence="1">
    <location>
        <begin position="36"/>
        <end position="52"/>
    </location>
</feature>
<comment type="caution">
    <text evidence="3">The sequence shown here is derived from an EMBL/GenBank/DDBJ whole genome shotgun (WGS) entry which is preliminary data.</text>
</comment>
<keyword evidence="2" id="KW-0732">Signal</keyword>
<feature type="signal peptide" evidence="2">
    <location>
        <begin position="1"/>
        <end position="23"/>
    </location>
</feature>
<feature type="compositionally biased region" description="Polar residues" evidence="1">
    <location>
        <begin position="66"/>
        <end position="97"/>
    </location>
</feature>
<organism evidence="3 4">
    <name type="scientific">Phormidesmis priestleyi Ana</name>
    <dbReference type="NCBI Taxonomy" id="1666911"/>
    <lineage>
        <taxon>Bacteria</taxon>
        <taxon>Bacillati</taxon>
        <taxon>Cyanobacteriota</taxon>
        <taxon>Cyanophyceae</taxon>
        <taxon>Leptolyngbyales</taxon>
        <taxon>Leptolyngbyaceae</taxon>
        <taxon>Phormidesmis</taxon>
    </lineage>
</organism>
<gene>
    <name evidence="3" type="ORF">HLUCCA11_22065</name>
</gene>
<accession>A0A0P7ZC14</accession>